<dbReference type="InterPro" id="IPR006694">
    <property type="entry name" value="Fatty_acid_hydroxylase"/>
</dbReference>
<evidence type="ECO:0000313" key="7">
    <source>
        <dbReference type="EMBL" id="GMH78628.1"/>
    </source>
</evidence>
<feature type="transmembrane region" description="Helical" evidence="5">
    <location>
        <begin position="12"/>
        <end position="35"/>
    </location>
</feature>
<organism evidence="7 8">
    <name type="scientific">Triparma laevis f. longispina</name>
    <dbReference type="NCBI Taxonomy" id="1714387"/>
    <lineage>
        <taxon>Eukaryota</taxon>
        <taxon>Sar</taxon>
        <taxon>Stramenopiles</taxon>
        <taxon>Ochrophyta</taxon>
        <taxon>Bolidophyceae</taxon>
        <taxon>Parmales</taxon>
        <taxon>Triparmaceae</taxon>
        <taxon>Triparma</taxon>
    </lineage>
</organism>
<dbReference type="EMBL" id="BRXW01000903">
    <property type="protein sequence ID" value="GMH78628.1"/>
    <property type="molecule type" value="Genomic_DNA"/>
</dbReference>
<dbReference type="Proteomes" id="UP001165122">
    <property type="component" value="Unassembled WGS sequence"/>
</dbReference>
<feature type="domain" description="Fatty acid hydroxylase" evidence="6">
    <location>
        <begin position="111"/>
        <end position="256"/>
    </location>
</feature>
<gene>
    <name evidence="7" type="ORF">TrLO_g9482</name>
</gene>
<dbReference type="InterPro" id="IPR050307">
    <property type="entry name" value="Sterol_Desaturase_Related"/>
</dbReference>
<comment type="subcellular location">
    <subcellularLocation>
        <location evidence="1">Membrane</location>
    </subcellularLocation>
</comment>
<evidence type="ECO:0000256" key="1">
    <source>
        <dbReference type="ARBA" id="ARBA00004370"/>
    </source>
</evidence>
<evidence type="ECO:0000256" key="2">
    <source>
        <dbReference type="ARBA" id="ARBA00022692"/>
    </source>
</evidence>
<evidence type="ECO:0000256" key="3">
    <source>
        <dbReference type="ARBA" id="ARBA00022989"/>
    </source>
</evidence>
<name>A0A9W7EIZ8_9STRA</name>
<accession>A0A9W7EIZ8</accession>
<keyword evidence="3 5" id="KW-1133">Transmembrane helix</keyword>
<reference evidence="8" key="1">
    <citation type="journal article" date="2023" name="Commun. Biol.">
        <title>Genome analysis of Parmales, the sister group of diatoms, reveals the evolutionary specialization of diatoms from phago-mixotrophs to photoautotrophs.</title>
        <authorList>
            <person name="Ban H."/>
            <person name="Sato S."/>
            <person name="Yoshikawa S."/>
            <person name="Yamada K."/>
            <person name="Nakamura Y."/>
            <person name="Ichinomiya M."/>
            <person name="Sato N."/>
            <person name="Blanc-Mathieu R."/>
            <person name="Endo H."/>
            <person name="Kuwata A."/>
            <person name="Ogata H."/>
        </authorList>
    </citation>
    <scope>NUCLEOTIDE SEQUENCE [LARGE SCALE GENOMIC DNA]</scope>
    <source>
        <strain evidence="8">NIES 3700</strain>
    </source>
</reference>
<protein>
    <recommendedName>
        <fullName evidence="6">Fatty acid hydroxylase domain-containing protein</fullName>
    </recommendedName>
</protein>
<evidence type="ECO:0000256" key="4">
    <source>
        <dbReference type="ARBA" id="ARBA00023136"/>
    </source>
</evidence>
<dbReference type="OrthoDB" id="408954at2759"/>
<comment type="caution">
    <text evidence="7">The sequence shown here is derived from an EMBL/GenBank/DDBJ whole genome shotgun (WGS) entry which is preliminary data.</text>
</comment>
<evidence type="ECO:0000259" key="6">
    <source>
        <dbReference type="Pfam" id="PF04116"/>
    </source>
</evidence>
<evidence type="ECO:0000256" key="5">
    <source>
        <dbReference type="SAM" id="Phobius"/>
    </source>
</evidence>
<feature type="transmembrane region" description="Helical" evidence="5">
    <location>
        <begin position="69"/>
        <end position="90"/>
    </location>
</feature>
<dbReference type="Pfam" id="PF04116">
    <property type="entry name" value="FA_hydroxylase"/>
    <property type="match status" value="1"/>
</dbReference>
<keyword evidence="4 5" id="KW-0472">Membrane</keyword>
<dbReference type="PANTHER" id="PTHR11863">
    <property type="entry name" value="STEROL DESATURASE"/>
    <property type="match status" value="1"/>
</dbReference>
<evidence type="ECO:0000313" key="8">
    <source>
        <dbReference type="Proteomes" id="UP001165122"/>
    </source>
</evidence>
<dbReference type="GO" id="GO:0005506">
    <property type="term" value="F:iron ion binding"/>
    <property type="evidence" value="ECO:0007669"/>
    <property type="project" value="InterPro"/>
</dbReference>
<dbReference type="GO" id="GO:0016020">
    <property type="term" value="C:membrane"/>
    <property type="evidence" value="ECO:0007669"/>
    <property type="project" value="UniProtKB-SubCell"/>
</dbReference>
<sequence length="270" mass="30788">MPHPLSSCYITHGLSTFVILLSGWLTCCFIIDWLGRNVERIKATKIQPYEKSHDADLVNLARRTVIRNWIAVGVQTCLAAPLLEAAFPLSSPLNKSEDGVAGMLGGPVCFFVAWLVTNDFLFTIAHALYHEIPWLYKFAHKEHHTWKAPHVWMSHAMTFTEISVNGIAVMAWPLVHSLLLGRMTPLWMVWLVQLVSQLIGCIEHSGYDFFYPLVFFNPAWFNGRVFSTTKHHDDHHKHFQGNYGGYFACWDIILGTNIEDGQSTYKKKKA</sequence>
<dbReference type="GO" id="GO:0008610">
    <property type="term" value="P:lipid biosynthetic process"/>
    <property type="evidence" value="ECO:0007669"/>
    <property type="project" value="InterPro"/>
</dbReference>
<proteinExistence type="predicted"/>
<feature type="transmembrane region" description="Helical" evidence="5">
    <location>
        <begin position="110"/>
        <end position="129"/>
    </location>
</feature>
<dbReference type="AlphaFoldDB" id="A0A9W7EIZ8"/>
<keyword evidence="8" id="KW-1185">Reference proteome</keyword>
<keyword evidence="2 5" id="KW-0812">Transmembrane</keyword>
<dbReference type="GO" id="GO:0016491">
    <property type="term" value="F:oxidoreductase activity"/>
    <property type="evidence" value="ECO:0007669"/>
    <property type="project" value="InterPro"/>
</dbReference>